<feature type="transmembrane region" description="Helical" evidence="1">
    <location>
        <begin position="88"/>
        <end position="111"/>
    </location>
</feature>
<evidence type="ECO:0000313" key="4">
    <source>
        <dbReference type="Proteomes" id="UP000652761"/>
    </source>
</evidence>
<keyword evidence="2" id="KW-0732">Signal</keyword>
<name>A0A843XHV7_COLES</name>
<dbReference type="Proteomes" id="UP000652761">
    <property type="component" value="Unassembled WGS sequence"/>
</dbReference>
<keyword evidence="1" id="KW-0472">Membrane</keyword>
<keyword evidence="4" id="KW-1185">Reference proteome</keyword>
<keyword evidence="1" id="KW-1133">Transmembrane helix</keyword>
<keyword evidence="1" id="KW-0812">Transmembrane</keyword>
<protein>
    <submittedName>
        <fullName evidence="3">Uncharacterized protein</fullName>
    </submittedName>
</protein>
<gene>
    <name evidence="3" type="ORF">Taro_052218</name>
</gene>
<sequence>MAVGVAFWLPLLGSTSACAPRIAHGVEFADVRNGKATPYSTRPGKKLLRLCWAIWRFGGVLIALLMRGSREEWGKCPAMYGLRILHEGGGTVVFVFQWWYLVVVGDVLVVLGARRRWPFRCEGPNGSALLLEGVRIMLMSFTWCSAPEGLSREKGCYHLPGTPILVRLRGSVQGDEHTRVMDSGVEGKMVVRIAVSSRLQSSLGWSGTLRTLRLLSSGKAHVGRSRRGGSRHPRSFQWRRTGVAEDRTALLETFLHLCPSVFYGDYDPDRVESWTHELERTFETMECAEKDQMTTRGGGQGKQQKCQSRFAEQSVQQGAEQGSVALWERVFLCTTLG</sequence>
<evidence type="ECO:0000313" key="3">
    <source>
        <dbReference type="EMBL" id="MQM19218.1"/>
    </source>
</evidence>
<evidence type="ECO:0000256" key="1">
    <source>
        <dbReference type="SAM" id="Phobius"/>
    </source>
</evidence>
<accession>A0A843XHV7</accession>
<evidence type="ECO:0000256" key="2">
    <source>
        <dbReference type="SAM" id="SignalP"/>
    </source>
</evidence>
<comment type="caution">
    <text evidence="3">The sequence shown here is derived from an EMBL/GenBank/DDBJ whole genome shotgun (WGS) entry which is preliminary data.</text>
</comment>
<organism evidence="3 4">
    <name type="scientific">Colocasia esculenta</name>
    <name type="common">Wild taro</name>
    <name type="synonym">Arum esculentum</name>
    <dbReference type="NCBI Taxonomy" id="4460"/>
    <lineage>
        <taxon>Eukaryota</taxon>
        <taxon>Viridiplantae</taxon>
        <taxon>Streptophyta</taxon>
        <taxon>Embryophyta</taxon>
        <taxon>Tracheophyta</taxon>
        <taxon>Spermatophyta</taxon>
        <taxon>Magnoliopsida</taxon>
        <taxon>Liliopsida</taxon>
        <taxon>Araceae</taxon>
        <taxon>Aroideae</taxon>
        <taxon>Colocasieae</taxon>
        <taxon>Colocasia</taxon>
    </lineage>
</organism>
<dbReference type="EMBL" id="NMUH01008753">
    <property type="protein sequence ID" value="MQM19218.1"/>
    <property type="molecule type" value="Genomic_DNA"/>
</dbReference>
<feature type="chain" id="PRO_5032472339" evidence="2">
    <location>
        <begin position="18"/>
        <end position="337"/>
    </location>
</feature>
<feature type="transmembrane region" description="Helical" evidence="1">
    <location>
        <begin position="47"/>
        <end position="67"/>
    </location>
</feature>
<proteinExistence type="predicted"/>
<reference evidence="3" key="1">
    <citation type="submission" date="2017-07" db="EMBL/GenBank/DDBJ databases">
        <title>Taro Niue Genome Assembly and Annotation.</title>
        <authorList>
            <person name="Atibalentja N."/>
            <person name="Keating K."/>
            <person name="Fields C.J."/>
        </authorList>
    </citation>
    <scope>NUCLEOTIDE SEQUENCE</scope>
    <source>
        <strain evidence="3">Niue_2</strain>
        <tissue evidence="3">Leaf</tissue>
    </source>
</reference>
<feature type="signal peptide" evidence="2">
    <location>
        <begin position="1"/>
        <end position="17"/>
    </location>
</feature>
<dbReference type="AlphaFoldDB" id="A0A843XHV7"/>